<feature type="non-terminal residue" evidence="1">
    <location>
        <position position="1"/>
    </location>
</feature>
<reference evidence="1 2" key="1">
    <citation type="journal article" date="2019" name="Nat. Ecol. Evol.">
        <title>Megaphylogeny resolves global patterns of mushroom evolution.</title>
        <authorList>
            <person name="Varga T."/>
            <person name="Krizsan K."/>
            <person name="Foldi C."/>
            <person name="Dima B."/>
            <person name="Sanchez-Garcia M."/>
            <person name="Sanchez-Ramirez S."/>
            <person name="Szollosi G.J."/>
            <person name="Szarkandi J.G."/>
            <person name="Papp V."/>
            <person name="Albert L."/>
            <person name="Andreopoulos W."/>
            <person name="Angelini C."/>
            <person name="Antonin V."/>
            <person name="Barry K.W."/>
            <person name="Bougher N.L."/>
            <person name="Buchanan P."/>
            <person name="Buyck B."/>
            <person name="Bense V."/>
            <person name="Catcheside P."/>
            <person name="Chovatia M."/>
            <person name="Cooper J."/>
            <person name="Damon W."/>
            <person name="Desjardin D."/>
            <person name="Finy P."/>
            <person name="Geml J."/>
            <person name="Haridas S."/>
            <person name="Hughes K."/>
            <person name="Justo A."/>
            <person name="Karasinski D."/>
            <person name="Kautmanova I."/>
            <person name="Kiss B."/>
            <person name="Kocsube S."/>
            <person name="Kotiranta H."/>
            <person name="LaButti K.M."/>
            <person name="Lechner B.E."/>
            <person name="Liimatainen K."/>
            <person name="Lipzen A."/>
            <person name="Lukacs Z."/>
            <person name="Mihaltcheva S."/>
            <person name="Morgado L.N."/>
            <person name="Niskanen T."/>
            <person name="Noordeloos M.E."/>
            <person name="Ohm R.A."/>
            <person name="Ortiz-Santana B."/>
            <person name="Ovrebo C."/>
            <person name="Racz N."/>
            <person name="Riley R."/>
            <person name="Savchenko A."/>
            <person name="Shiryaev A."/>
            <person name="Soop K."/>
            <person name="Spirin V."/>
            <person name="Szebenyi C."/>
            <person name="Tomsovsky M."/>
            <person name="Tulloss R.E."/>
            <person name="Uehling J."/>
            <person name="Grigoriev I.V."/>
            <person name="Vagvolgyi C."/>
            <person name="Papp T."/>
            <person name="Martin F.M."/>
            <person name="Miettinen O."/>
            <person name="Hibbett D.S."/>
            <person name="Nagy L.G."/>
        </authorList>
    </citation>
    <scope>NUCLEOTIDE SEQUENCE [LARGE SCALE GENOMIC DNA]</scope>
    <source>
        <strain evidence="1 2">CBS 309.79</strain>
    </source>
</reference>
<sequence>IQGLPLFAQVSTLCYPTCNPHNWMHILESKLLMIVDHWTGNYKDLDASTKDYQWDKPGKKTVLNAIGAACTSSGNSIPGFFGRHVPNLSTQCGKFIAKSWIIFATILAPTVFHYRFKKRIYYSHFMKLICLVNLCMQFGLDVDKIKHRLVSWVVEYER</sequence>
<dbReference type="AlphaFoldDB" id="A0A5C3Q2W8"/>
<gene>
    <name evidence="1" type="ORF">BDV98DRAFT_516796</name>
</gene>
<keyword evidence="2" id="KW-1185">Reference proteome</keyword>
<dbReference type="Proteomes" id="UP000305067">
    <property type="component" value="Unassembled WGS sequence"/>
</dbReference>
<accession>A0A5C3Q2W8</accession>
<evidence type="ECO:0000313" key="2">
    <source>
        <dbReference type="Proteomes" id="UP000305067"/>
    </source>
</evidence>
<organism evidence="1 2">
    <name type="scientific">Pterulicium gracile</name>
    <dbReference type="NCBI Taxonomy" id="1884261"/>
    <lineage>
        <taxon>Eukaryota</taxon>
        <taxon>Fungi</taxon>
        <taxon>Dikarya</taxon>
        <taxon>Basidiomycota</taxon>
        <taxon>Agaricomycotina</taxon>
        <taxon>Agaricomycetes</taxon>
        <taxon>Agaricomycetidae</taxon>
        <taxon>Agaricales</taxon>
        <taxon>Pleurotineae</taxon>
        <taxon>Pterulaceae</taxon>
        <taxon>Pterulicium</taxon>
    </lineage>
</organism>
<protein>
    <submittedName>
        <fullName evidence="1">Uncharacterized protein</fullName>
    </submittedName>
</protein>
<dbReference type="OrthoDB" id="2404451at2759"/>
<dbReference type="EMBL" id="ML178872">
    <property type="protein sequence ID" value="TFK95856.1"/>
    <property type="molecule type" value="Genomic_DNA"/>
</dbReference>
<proteinExistence type="predicted"/>
<name>A0A5C3Q2W8_9AGAR</name>
<evidence type="ECO:0000313" key="1">
    <source>
        <dbReference type="EMBL" id="TFK95856.1"/>
    </source>
</evidence>